<gene>
    <name evidence="2" type="ORF">DPMN_028523</name>
</gene>
<reference evidence="2" key="1">
    <citation type="journal article" date="2019" name="bioRxiv">
        <title>The Genome of the Zebra Mussel, Dreissena polymorpha: A Resource for Invasive Species Research.</title>
        <authorList>
            <person name="McCartney M.A."/>
            <person name="Auch B."/>
            <person name="Kono T."/>
            <person name="Mallez S."/>
            <person name="Zhang Y."/>
            <person name="Obille A."/>
            <person name="Becker A."/>
            <person name="Abrahante J.E."/>
            <person name="Garbe J."/>
            <person name="Badalamenti J.P."/>
            <person name="Herman A."/>
            <person name="Mangelson H."/>
            <person name="Liachko I."/>
            <person name="Sullivan S."/>
            <person name="Sone E.D."/>
            <person name="Koren S."/>
            <person name="Silverstein K.A.T."/>
            <person name="Beckman K.B."/>
            <person name="Gohl D.M."/>
        </authorList>
    </citation>
    <scope>NUCLEOTIDE SEQUENCE</scope>
    <source>
        <strain evidence="2">Duluth1</strain>
        <tissue evidence="2">Whole animal</tissue>
    </source>
</reference>
<feature type="compositionally biased region" description="Basic residues" evidence="1">
    <location>
        <begin position="121"/>
        <end position="133"/>
    </location>
</feature>
<organism evidence="2 3">
    <name type="scientific">Dreissena polymorpha</name>
    <name type="common">Zebra mussel</name>
    <name type="synonym">Mytilus polymorpha</name>
    <dbReference type="NCBI Taxonomy" id="45954"/>
    <lineage>
        <taxon>Eukaryota</taxon>
        <taxon>Metazoa</taxon>
        <taxon>Spiralia</taxon>
        <taxon>Lophotrochozoa</taxon>
        <taxon>Mollusca</taxon>
        <taxon>Bivalvia</taxon>
        <taxon>Autobranchia</taxon>
        <taxon>Heteroconchia</taxon>
        <taxon>Euheterodonta</taxon>
        <taxon>Imparidentia</taxon>
        <taxon>Neoheterodontei</taxon>
        <taxon>Myida</taxon>
        <taxon>Dreissenoidea</taxon>
        <taxon>Dreissenidae</taxon>
        <taxon>Dreissena</taxon>
    </lineage>
</organism>
<feature type="region of interest" description="Disordered" evidence="1">
    <location>
        <begin position="508"/>
        <end position="542"/>
    </location>
</feature>
<protein>
    <submittedName>
        <fullName evidence="2">Uncharacterized protein</fullName>
    </submittedName>
</protein>
<evidence type="ECO:0000313" key="2">
    <source>
        <dbReference type="EMBL" id="KAH3865484.1"/>
    </source>
</evidence>
<feature type="compositionally biased region" description="Low complexity" evidence="1">
    <location>
        <begin position="508"/>
        <end position="528"/>
    </location>
</feature>
<reference evidence="2" key="2">
    <citation type="submission" date="2020-11" db="EMBL/GenBank/DDBJ databases">
        <authorList>
            <person name="McCartney M.A."/>
            <person name="Auch B."/>
            <person name="Kono T."/>
            <person name="Mallez S."/>
            <person name="Becker A."/>
            <person name="Gohl D.M."/>
            <person name="Silverstein K.A.T."/>
            <person name="Koren S."/>
            <person name="Bechman K.B."/>
            <person name="Herman A."/>
            <person name="Abrahante J.E."/>
            <person name="Garbe J."/>
        </authorList>
    </citation>
    <scope>NUCLEOTIDE SEQUENCE</scope>
    <source>
        <strain evidence="2">Duluth1</strain>
        <tissue evidence="2">Whole animal</tissue>
    </source>
</reference>
<evidence type="ECO:0000313" key="3">
    <source>
        <dbReference type="Proteomes" id="UP000828390"/>
    </source>
</evidence>
<feature type="compositionally biased region" description="Polar residues" evidence="1">
    <location>
        <begin position="246"/>
        <end position="267"/>
    </location>
</feature>
<dbReference type="Proteomes" id="UP000828390">
    <property type="component" value="Unassembled WGS sequence"/>
</dbReference>
<sequence>MTTDLKNIYKAILRCVLKDQIQLLVHQLSEHTGDETAVITANVTERCHGNLGSTPGNKFLQQNTCFKEQFLNFCLGHHDGSSRFAHHPPSQSPGNLSAQIASKLKPDKGKTTTRSGPYSKKTTRRQLKPKPQAKPHEAKGHMFENKSEVGQIVNVPVNENTVKVNVSSTVSQDQGKGQGHEAEGRGHDVDNDRELTESTGSPLMDAADQLAVPMTTNSSAAARNSKRKAAVPFRRYHDPYDLGATALSSNQSRDTNESVSQPRATTISSSQSRDTTMSSSHSGDTTLSYNYTLDSSLSTTHSKNSTQLYSDTRATTLFPSNVSASTLFPGNVSAINLSSSYSSSTTLPSINSGAPTLSTSILRVPAPLPSNTKSSTESTNDARAVTLPPGYIQQISSPSSLLGTIELKTEPEGILDLSTTETREVIQSPGYIKLNYIPCPAMGVIVPKLEPLYTTEMSTDDETTSASSLGRIQRNSIRGAPPMATMELKVTPETSSMLLPVYRESIFPEQSPSSMSSPSRSQQSSGDSTPQESNYPDGRLVSRGDERFEKLIDCEICGKMCRTSNMARHRKRYCLLSTSRHELLEDNSPGVQGFCSESEENSWSIYGGKGLQEKSQ</sequence>
<keyword evidence="3" id="KW-1185">Reference proteome</keyword>
<comment type="caution">
    <text evidence="2">The sequence shown here is derived from an EMBL/GenBank/DDBJ whole genome shotgun (WGS) entry which is preliminary data.</text>
</comment>
<feature type="compositionally biased region" description="Basic and acidic residues" evidence="1">
    <location>
        <begin position="134"/>
        <end position="146"/>
    </location>
</feature>
<evidence type="ECO:0000256" key="1">
    <source>
        <dbReference type="SAM" id="MobiDB-lite"/>
    </source>
</evidence>
<dbReference type="EMBL" id="JAIWYP010000002">
    <property type="protein sequence ID" value="KAH3865484.1"/>
    <property type="molecule type" value="Genomic_DNA"/>
</dbReference>
<proteinExistence type="predicted"/>
<feature type="region of interest" description="Disordered" evidence="1">
    <location>
        <begin position="103"/>
        <end position="146"/>
    </location>
</feature>
<feature type="region of interest" description="Disordered" evidence="1">
    <location>
        <begin position="244"/>
        <end position="286"/>
    </location>
</feature>
<name>A0A9D4REM7_DREPO</name>
<feature type="region of interest" description="Disordered" evidence="1">
    <location>
        <begin position="215"/>
        <end position="234"/>
    </location>
</feature>
<feature type="compositionally biased region" description="Low complexity" evidence="1">
    <location>
        <begin position="268"/>
        <end position="282"/>
    </location>
</feature>
<accession>A0A9D4REM7</accession>
<dbReference type="AlphaFoldDB" id="A0A9D4REM7"/>
<feature type="region of interest" description="Disordered" evidence="1">
    <location>
        <begin position="167"/>
        <end position="203"/>
    </location>
</feature>
<feature type="compositionally biased region" description="Basic and acidic residues" evidence="1">
    <location>
        <begin position="178"/>
        <end position="196"/>
    </location>
</feature>